<accession>A0AA38P1T6</accession>
<name>A0AA38P1T6_9AGAR</name>
<reference evidence="1" key="1">
    <citation type="submission" date="2022-08" db="EMBL/GenBank/DDBJ databases">
        <authorList>
            <consortium name="DOE Joint Genome Institute"/>
            <person name="Min B."/>
            <person name="Riley R."/>
            <person name="Sierra-Patev S."/>
            <person name="Naranjo-Ortiz M."/>
            <person name="Looney B."/>
            <person name="Konkel Z."/>
            <person name="Slot J.C."/>
            <person name="Sakamoto Y."/>
            <person name="Steenwyk J.L."/>
            <person name="Rokas A."/>
            <person name="Carro J."/>
            <person name="Camarero S."/>
            <person name="Ferreira P."/>
            <person name="Molpeceres G."/>
            <person name="Ruiz-Duenas F.J."/>
            <person name="Serrano A."/>
            <person name="Henrissat B."/>
            <person name="Drula E."/>
            <person name="Hughes K.W."/>
            <person name="Mata J.L."/>
            <person name="Ishikawa N.K."/>
            <person name="Vargas-Isla R."/>
            <person name="Ushijima S."/>
            <person name="Smith C.A."/>
            <person name="Ahrendt S."/>
            <person name="Andreopoulos W."/>
            <person name="He G."/>
            <person name="Labutti K."/>
            <person name="Lipzen A."/>
            <person name="Ng V."/>
            <person name="Sandor L."/>
            <person name="Barry K."/>
            <person name="Martinez A.T."/>
            <person name="Xiao Y."/>
            <person name="Gibbons J.G."/>
            <person name="Terashima K."/>
            <person name="Hibbett D.S."/>
            <person name="Grigoriev I.V."/>
        </authorList>
    </citation>
    <scope>NUCLEOTIDE SEQUENCE</scope>
    <source>
        <strain evidence="1">TFB9207</strain>
    </source>
</reference>
<organism evidence="1 2">
    <name type="scientific">Lentinula raphanica</name>
    <dbReference type="NCBI Taxonomy" id="153919"/>
    <lineage>
        <taxon>Eukaryota</taxon>
        <taxon>Fungi</taxon>
        <taxon>Dikarya</taxon>
        <taxon>Basidiomycota</taxon>
        <taxon>Agaricomycotina</taxon>
        <taxon>Agaricomycetes</taxon>
        <taxon>Agaricomycetidae</taxon>
        <taxon>Agaricales</taxon>
        <taxon>Marasmiineae</taxon>
        <taxon>Omphalotaceae</taxon>
        <taxon>Lentinula</taxon>
    </lineage>
</organism>
<proteinExistence type="predicted"/>
<evidence type="ECO:0000313" key="2">
    <source>
        <dbReference type="Proteomes" id="UP001163846"/>
    </source>
</evidence>
<protein>
    <submittedName>
        <fullName evidence="1">Uncharacterized protein</fullName>
    </submittedName>
</protein>
<sequence>MTMSIAHIKEELSRLNTCTGDEPVLLICRGTMTHFHAPESFCFSERAANFVSTVVKLNANDLAYRMDAYMCSGIEGVARSQAQILLELKAKTFALILQKLSQSRES</sequence>
<gene>
    <name evidence="1" type="ORF">F5878DRAFT_644922</name>
</gene>
<evidence type="ECO:0000313" key="1">
    <source>
        <dbReference type="EMBL" id="KAJ3834699.1"/>
    </source>
</evidence>
<keyword evidence="2" id="KW-1185">Reference proteome</keyword>
<dbReference type="EMBL" id="MU806496">
    <property type="protein sequence ID" value="KAJ3834699.1"/>
    <property type="molecule type" value="Genomic_DNA"/>
</dbReference>
<dbReference type="Proteomes" id="UP001163846">
    <property type="component" value="Unassembled WGS sequence"/>
</dbReference>
<dbReference type="AlphaFoldDB" id="A0AA38P1T6"/>
<comment type="caution">
    <text evidence="1">The sequence shown here is derived from an EMBL/GenBank/DDBJ whole genome shotgun (WGS) entry which is preliminary data.</text>
</comment>